<organism evidence="10 11">
    <name type="scientific">Salinomyces thailandicus</name>
    <dbReference type="NCBI Taxonomy" id="706561"/>
    <lineage>
        <taxon>Eukaryota</taxon>
        <taxon>Fungi</taxon>
        <taxon>Dikarya</taxon>
        <taxon>Ascomycota</taxon>
        <taxon>Pezizomycotina</taxon>
        <taxon>Dothideomycetes</taxon>
        <taxon>Dothideomycetidae</taxon>
        <taxon>Mycosphaerellales</taxon>
        <taxon>Teratosphaeriaceae</taxon>
        <taxon>Salinomyces</taxon>
    </lineage>
</organism>
<evidence type="ECO:0000256" key="1">
    <source>
        <dbReference type="ARBA" id="ARBA00022679"/>
    </source>
</evidence>
<feature type="compositionally biased region" description="Pro residues" evidence="8">
    <location>
        <begin position="368"/>
        <end position="378"/>
    </location>
</feature>
<feature type="domain" description="UBC core" evidence="9">
    <location>
        <begin position="4"/>
        <end position="155"/>
    </location>
</feature>
<dbReference type="PROSITE" id="PS50127">
    <property type="entry name" value="UBC_2"/>
    <property type="match status" value="1"/>
</dbReference>
<dbReference type="InterPro" id="IPR016135">
    <property type="entry name" value="UBQ-conjugating_enzyme/RWD"/>
</dbReference>
<dbReference type="PROSITE" id="PS00183">
    <property type="entry name" value="UBC_1"/>
    <property type="match status" value="1"/>
</dbReference>
<keyword evidence="11" id="KW-1185">Reference proteome</keyword>
<gene>
    <name evidence="10" type="ORF">B0A50_05830</name>
</gene>
<feature type="compositionally biased region" description="Polar residues" evidence="8">
    <location>
        <begin position="252"/>
        <end position="294"/>
    </location>
</feature>
<protein>
    <recommendedName>
        <fullName evidence="3">Ubiquitin-conjugating enzyme E2 2</fullName>
    </recommendedName>
    <alternativeName>
        <fullName evidence="5">E2 ubiquitin-conjugating enzyme 2</fullName>
    </alternativeName>
    <alternativeName>
        <fullName evidence="6">Ubiquitin carrier protein UBC2</fullName>
    </alternativeName>
    <alternativeName>
        <fullName evidence="4">Ubiquitin-protein ligase UBC2</fullName>
    </alternativeName>
</protein>
<dbReference type="GO" id="GO:0016740">
    <property type="term" value="F:transferase activity"/>
    <property type="evidence" value="ECO:0007669"/>
    <property type="project" value="UniProtKB-KW"/>
</dbReference>
<evidence type="ECO:0000256" key="6">
    <source>
        <dbReference type="ARBA" id="ARBA00042190"/>
    </source>
</evidence>
<evidence type="ECO:0000313" key="10">
    <source>
        <dbReference type="EMBL" id="TKA25734.1"/>
    </source>
</evidence>
<evidence type="ECO:0000256" key="3">
    <source>
        <dbReference type="ARBA" id="ARBA00039884"/>
    </source>
</evidence>
<dbReference type="Proteomes" id="UP000308549">
    <property type="component" value="Unassembled WGS sequence"/>
</dbReference>
<dbReference type="Pfam" id="PF00179">
    <property type="entry name" value="UQ_con"/>
    <property type="match status" value="1"/>
</dbReference>
<dbReference type="InterPro" id="IPR023313">
    <property type="entry name" value="UBQ-conjugating_AS"/>
</dbReference>
<evidence type="ECO:0000259" key="9">
    <source>
        <dbReference type="PROSITE" id="PS50127"/>
    </source>
</evidence>
<evidence type="ECO:0000256" key="8">
    <source>
        <dbReference type="SAM" id="MobiDB-lite"/>
    </source>
</evidence>
<evidence type="ECO:0000313" key="11">
    <source>
        <dbReference type="Proteomes" id="UP000308549"/>
    </source>
</evidence>
<feature type="compositionally biased region" description="Polar residues" evidence="8">
    <location>
        <begin position="208"/>
        <end position="220"/>
    </location>
</feature>
<feature type="active site" description="Glycyl thioester intermediate" evidence="7">
    <location>
        <position position="93"/>
    </location>
</feature>
<dbReference type="CDD" id="cd23804">
    <property type="entry name" value="UBCc_UBE2S"/>
    <property type="match status" value="1"/>
</dbReference>
<accession>A0A4U0TU50</accession>
<name>A0A4U0TU50_9PEZI</name>
<feature type="compositionally biased region" description="Basic residues" evidence="8">
    <location>
        <begin position="322"/>
        <end position="332"/>
    </location>
</feature>
<feature type="region of interest" description="Disordered" evidence="8">
    <location>
        <begin position="484"/>
        <end position="503"/>
    </location>
</feature>
<evidence type="ECO:0000256" key="7">
    <source>
        <dbReference type="PROSITE-ProRule" id="PRU10133"/>
    </source>
</evidence>
<dbReference type="EMBL" id="NAJL01000033">
    <property type="protein sequence ID" value="TKA25734.1"/>
    <property type="molecule type" value="Genomic_DNA"/>
</dbReference>
<evidence type="ECO:0000256" key="4">
    <source>
        <dbReference type="ARBA" id="ARBA00041569"/>
    </source>
</evidence>
<keyword evidence="2" id="KW-0833">Ubl conjugation pathway</keyword>
<dbReference type="Gene3D" id="3.10.110.10">
    <property type="entry name" value="Ubiquitin Conjugating Enzyme"/>
    <property type="match status" value="1"/>
</dbReference>
<proteinExistence type="predicted"/>
<keyword evidence="1" id="KW-0808">Transferase</keyword>
<sequence>MNSKTLRRLAADHGALHSQPLPPNYLFAPHAPPTDDLTSLDILLAGPAHTPFAAGVFKLHLTLPSNYPLQPPTAYFRTPIFHPNVDPQTGGVCVETLKRDWDAKLTIRDILVVIGCLLIQPNPDSALNAEAGGLIREDYKAFERRAGLMTSIHAGVPRDLKEVVREAQERGQEREEEELEAVEEKTEVRDFAAVSGEGRRRKAVTARQRGTTTRKAQISPSGSGAAGRRGQPFVLRTASDEEDPFAAPAPPQSTRHGARTISSVSSTTTPNAADQENAALGQQPSLSTPLNDIQMSDLPSSSNPSPSTSDLEPEYPPSPAKSPRKQSPRKTRQGPQTSRDPPRRDAAPATVTPPSNLFPQPLALDSPFGPPTAEPSPSPRKTRRNRPITPPARTTRSAKAGEKRGGRGGGGGGNLFTPVRNFDSNAHKGGITKHRSPSSSSDLKAAETQPREASAKDKKAQLEAQLWELFSSIVYSTWAGFEPTPPKGIDSKILFESDSSQSQ</sequence>
<dbReference type="SMART" id="SM00212">
    <property type="entry name" value="UBCc"/>
    <property type="match status" value="1"/>
</dbReference>
<evidence type="ECO:0000256" key="2">
    <source>
        <dbReference type="ARBA" id="ARBA00022786"/>
    </source>
</evidence>
<dbReference type="InterPro" id="IPR050113">
    <property type="entry name" value="Ub_conjugating_enzyme"/>
</dbReference>
<feature type="compositionally biased region" description="Low complexity" evidence="8">
    <location>
        <begin position="296"/>
        <end position="310"/>
    </location>
</feature>
<evidence type="ECO:0000256" key="5">
    <source>
        <dbReference type="ARBA" id="ARBA00042179"/>
    </source>
</evidence>
<dbReference type="SUPFAM" id="SSF54495">
    <property type="entry name" value="UBC-like"/>
    <property type="match status" value="1"/>
</dbReference>
<dbReference type="PANTHER" id="PTHR24067">
    <property type="entry name" value="UBIQUITIN-CONJUGATING ENZYME E2"/>
    <property type="match status" value="1"/>
</dbReference>
<dbReference type="InterPro" id="IPR000608">
    <property type="entry name" value="UBC"/>
</dbReference>
<dbReference type="OrthoDB" id="10069349at2759"/>
<feature type="region of interest" description="Disordered" evidence="8">
    <location>
        <begin position="193"/>
        <end position="459"/>
    </location>
</feature>
<feature type="compositionally biased region" description="Basic and acidic residues" evidence="8">
    <location>
        <begin position="449"/>
        <end position="459"/>
    </location>
</feature>
<comment type="caution">
    <text evidence="10">The sequence shown here is derived from an EMBL/GenBank/DDBJ whole genome shotgun (WGS) entry which is preliminary data.</text>
</comment>
<feature type="compositionally biased region" description="Low complexity" evidence="8">
    <location>
        <begin position="221"/>
        <end position="230"/>
    </location>
</feature>
<dbReference type="AlphaFoldDB" id="A0A4U0TU50"/>
<reference evidence="10 11" key="1">
    <citation type="submission" date="2017-03" db="EMBL/GenBank/DDBJ databases">
        <title>Genomes of endolithic fungi from Antarctica.</title>
        <authorList>
            <person name="Coleine C."/>
            <person name="Masonjones S."/>
            <person name="Stajich J.E."/>
        </authorList>
    </citation>
    <scope>NUCLEOTIDE SEQUENCE [LARGE SCALE GENOMIC DNA]</scope>
    <source>
        <strain evidence="10 11">CCFEE 6315</strain>
    </source>
</reference>